<protein>
    <submittedName>
        <fullName evidence="2">Uncharacterized protein</fullName>
    </submittedName>
</protein>
<proteinExistence type="predicted"/>
<feature type="compositionally biased region" description="Polar residues" evidence="1">
    <location>
        <begin position="139"/>
        <end position="150"/>
    </location>
</feature>
<evidence type="ECO:0000313" key="2">
    <source>
        <dbReference type="EMBL" id="OLY78049.1"/>
    </source>
</evidence>
<sequence length="161" mass="17858">MGAGFVYDNYLLPFIHTNKVHLDYYYNILNNALNVPSSISNSVSNNVNQFIPQSTFPTATNDPKNNTSFQNNQSPTYDSLPQSFISQDTINLIGTSLSAIGKFGQLLTNSQQQIQNTPSNMQSRSLDSSLSQPQDSYQHPSNETLSQPKQGSLPPIYINHV</sequence>
<organism evidence="2 3">
    <name type="scientific">Smittium mucronatum</name>
    <dbReference type="NCBI Taxonomy" id="133383"/>
    <lineage>
        <taxon>Eukaryota</taxon>
        <taxon>Fungi</taxon>
        <taxon>Fungi incertae sedis</taxon>
        <taxon>Zoopagomycota</taxon>
        <taxon>Kickxellomycotina</taxon>
        <taxon>Harpellomycetes</taxon>
        <taxon>Harpellales</taxon>
        <taxon>Legeriomycetaceae</taxon>
        <taxon>Smittium</taxon>
    </lineage>
</organism>
<dbReference type="Proteomes" id="UP000187455">
    <property type="component" value="Unassembled WGS sequence"/>
</dbReference>
<reference evidence="2 3" key="1">
    <citation type="journal article" date="2016" name="Mol. Biol. Evol.">
        <title>Genome-Wide Survey of Gut Fungi (Harpellales) Reveals the First Horizontally Transferred Ubiquitin Gene from a Mosquito Host.</title>
        <authorList>
            <person name="Wang Y."/>
            <person name="White M.M."/>
            <person name="Kvist S."/>
            <person name="Moncalvo J.M."/>
        </authorList>
    </citation>
    <scope>NUCLEOTIDE SEQUENCE [LARGE SCALE GENOMIC DNA]</scope>
    <source>
        <strain evidence="2 3">ALG-7-W6</strain>
    </source>
</reference>
<evidence type="ECO:0000256" key="1">
    <source>
        <dbReference type="SAM" id="MobiDB-lite"/>
    </source>
</evidence>
<feature type="region of interest" description="Disordered" evidence="1">
    <location>
        <begin position="113"/>
        <end position="161"/>
    </location>
</feature>
<dbReference type="AlphaFoldDB" id="A0A1R0GMF4"/>
<keyword evidence="3" id="KW-1185">Reference proteome</keyword>
<accession>A0A1R0GMF4</accession>
<comment type="caution">
    <text evidence="2">The sequence shown here is derived from an EMBL/GenBank/DDBJ whole genome shotgun (WGS) entry which is preliminary data.</text>
</comment>
<evidence type="ECO:0000313" key="3">
    <source>
        <dbReference type="Proteomes" id="UP000187455"/>
    </source>
</evidence>
<gene>
    <name evidence="2" type="ORF">AYI68_g7908</name>
</gene>
<name>A0A1R0GMF4_9FUNG</name>
<feature type="compositionally biased region" description="Low complexity" evidence="1">
    <location>
        <begin position="119"/>
        <end position="138"/>
    </location>
</feature>
<dbReference type="EMBL" id="LSSL01007338">
    <property type="protein sequence ID" value="OLY78049.1"/>
    <property type="molecule type" value="Genomic_DNA"/>
</dbReference>
<feature type="region of interest" description="Disordered" evidence="1">
    <location>
        <begin position="54"/>
        <end position="78"/>
    </location>
</feature>